<comment type="caution">
    <text evidence="1">The sequence shown here is derived from an EMBL/GenBank/DDBJ whole genome shotgun (WGS) entry which is preliminary data.</text>
</comment>
<sequence length="57" mass="6745">MLLLLKKEAAILVEDLFSDHKSLVEAVKKADVVICTMSRVHFWSHNFFFFFFLQLKL</sequence>
<evidence type="ECO:0000313" key="1">
    <source>
        <dbReference type="EMBL" id="KAJ0031542.1"/>
    </source>
</evidence>
<dbReference type="Proteomes" id="UP001163603">
    <property type="component" value="Chromosome 8"/>
</dbReference>
<protein>
    <submittedName>
        <fullName evidence="1">Uncharacterized protein</fullName>
    </submittedName>
</protein>
<name>A0ACC0YAX8_9ROSI</name>
<accession>A0ACC0YAX8</accession>
<dbReference type="EMBL" id="CM047743">
    <property type="protein sequence ID" value="KAJ0031542.1"/>
    <property type="molecule type" value="Genomic_DNA"/>
</dbReference>
<evidence type="ECO:0000313" key="2">
    <source>
        <dbReference type="Proteomes" id="UP001163603"/>
    </source>
</evidence>
<gene>
    <name evidence="1" type="ORF">Pint_14439</name>
</gene>
<keyword evidence="2" id="KW-1185">Reference proteome</keyword>
<proteinExistence type="predicted"/>
<reference evidence="2" key="1">
    <citation type="journal article" date="2023" name="G3 (Bethesda)">
        <title>Genome assembly and association tests identify interacting loci associated with vigor, precocity, and sex in interspecific pistachio rootstocks.</title>
        <authorList>
            <person name="Palmer W."/>
            <person name="Jacygrad E."/>
            <person name="Sagayaradj S."/>
            <person name="Cavanaugh K."/>
            <person name="Han R."/>
            <person name="Bertier L."/>
            <person name="Beede B."/>
            <person name="Kafkas S."/>
            <person name="Golino D."/>
            <person name="Preece J."/>
            <person name="Michelmore R."/>
        </authorList>
    </citation>
    <scope>NUCLEOTIDE SEQUENCE [LARGE SCALE GENOMIC DNA]</scope>
</reference>
<organism evidence="1 2">
    <name type="scientific">Pistacia integerrima</name>
    <dbReference type="NCBI Taxonomy" id="434235"/>
    <lineage>
        <taxon>Eukaryota</taxon>
        <taxon>Viridiplantae</taxon>
        <taxon>Streptophyta</taxon>
        <taxon>Embryophyta</taxon>
        <taxon>Tracheophyta</taxon>
        <taxon>Spermatophyta</taxon>
        <taxon>Magnoliopsida</taxon>
        <taxon>eudicotyledons</taxon>
        <taxon>Gunneridae</taxon>
        <taxon>Pentapetalae</taxon>
        <taxon>rosids</taxon>
        <taxon>malvids</taxon>
        <taxon>Sapindales</taxon>
        <taxon>Anacardiaceae</taxon>
        <taxon>Pistacia</taxon>
    </lineage>
</organism>